<evidence type="ECO:0000259" key="3">
    <source>
        <dbReference type="PROSITE" id="PS51186"/>
    </source>
</evidence>
<name>A0A328U843_9BACL</name>
<keyword evidence="2" id="KW-0012">Acyltransferase</keyword>
<proteinExistence type="predicted"/>
<evidence type="ECO:0000256" key="1">
    <source>
        <dbReference type="ARBA" id="ARBA00022679"/>
    </source>
</evidence>
<dbReference type="Pfam" id="PF13420">
    <property type="entry name" value="Acetyltransf_4"/>
    <property type="match status" value="1"/>
</dbReference>
<organism evidence="4 5">
    <name type="scientific">Paenibacillus montanisoli</name>
    <dbReference type="NCBI Taxonomy" id="2081970"/>
    <lineage>
        <taxon>Bacteria</taxon>
        <taxon>Bacillati</taxon>
        <taxon>Bacillota</taxon>
        <taxon>Bacilli</taxon>
        <taxon>Bacillales</taxon>
        <taxon>Paenibacillaceae</taxon>
        <taxon>Paenibacillus</taxon>
    </lineage>
</organism>
<evidence type="ECO:0000313" key="4">
    <source>
        <dbReference type="EMBL" id="RAP77993.1"/>
    </source>
</evidence>
<dbReference type="Gene3D" id="3.40.630.30">
    <property type="match status" value="1"/>
</dbReference>
<gene>
    <name evidence="4" type="ORF">DL346_05960</name>
</gene>
<sequence>MRDLTFEAYTEPFLEDVRRTYNYFVEHTTVSFDMNPYSPEQIKQLIEPLAEMYRSYVVKLDGQYAGYALLTQHKKRPAFNVTAEVTIYLEPSFTGQGIGREAITFIESVARELNFHSLVATICTENESSMALFRKLGYEQVACYKEIAYKFDRWLDLASFQKILI</sequence>
<dbReference type="SUPFAM" id="SSF55729">
    <property type="entry name" value="Acyl-CoA N-acyltransferases (Nat)"/>
    <property type="match status" value="1"/>
</dbReference>
<feature type="domain" description="N-acetyltransferase" evidence="3">
    <location>
        <begin position="4"/>
        <end position="156"/>
    </location>
</feature>
<reference evidence="4 5" key="1">
    <citation type="submission" date="2018-06" db="EMBL/GenBank/DDBJ databases">
        <title>Paenibacillus montanisoli sp. nov., isolated from mountain area soil.</title>
        <authorList>
            <person name="Wu M."/>
        </authorList>
    </citation>
    <scope>NUCLEOTIDE SEQUENCE [LARGE SCALE GENOMIC DNA]</scope>
    <source>
        <strain evidence="4 5">RA17</strain>
    </source>
</reference>
<dbReference type="PANTHER" id="PTHR43072:SF23">
    <property type="entry name" value="UPF0039 PROTEIN C11D3.02C"/>
    <property type="match status" value="1"/>
</dbReference>
<accession>A0A328U843</accession>
<dbReference type="InterPro" id="IPR000182">
    <property type="entry name" value="GNAT_dom"/>
</dbReference>
<dbReference type="AlphaFoldDB" id="A0A328U843"/>
<dbReference type="RefSeq" id="WP_112881117.1">
    <property type="nucleotide sequence ID" value="NZ_QLUW01000001.1"/>
</dbReference>
<evidence type="ECO:0000256" key="2">
    <source>
        <dbReference type="ARBA" id="ARBA00023315"/>
    </source>
</evidence>
<keyword evidence="1 4" id="KW-0808">Transferase</keyword>
<dbReference type="InterPro" id="IPR016181">
    <property type="entry name" value="Acyl_CoA_acyltransferase"/>
</dbReference>
<dbReference type="GO" id="GO:0016747">
    <property type="term" value="F:acyltransferase activity, transferring groups other than amino-acyl groups"/>
    <property type="evidence" value="ECO:0007669"/>
    <property type="project" value="InterPro"/>
</dbReference>
<dbReference type="OrthoDB" id="9798006at2"/>
<dbReference type="CDD" id="cd04301">
    <property type="entry name" value="NAT_SF"/>
    <property type="match status" value="1"/>
</dbReference>
<comment type="caution">
    <text evidence="4">The sequence shown here is derived from an EMBL/GenBank/DDBJ whole genome shotgun (WGS) entry which is preliminary data.</text>
</comment>
<keyword evidence="5" id="KW-1185">Reference proteome</keyword>
<evidence type="ECO:0000313" key="5">
    <source>
        <dbReference type="Proteomes" id="UP000249260"/>
    </source>
</evidence>
<dbReference type="Proteomes" id="UP000249260">
    <property type="component" value="Unassembled WGS sequence"/>
</dbReference>
<dbReference type="PANTHER" id="PTHR43072">
    <property type="entry name" value="N-ACETYLTRANSFERASE"/>
    <property type="match status" value="1"/>
</dbReference>
<protein>
    <submittedName>
        <fullName evidence="4">N-acetyltransferase</fullName>
    </submittedName>
</protein>
<dbReference type="EMBL" id="QLUW01000001">
    <property type="protein sequence ID" value="RAP77993.1"/>
    <property type="molecule type" value="Genomic_DNA"/>
</dbReference>
<dbReference type="PROSITE" id="PS51186">
    <property type="entry name" value="GNAT"/>
    <property type="match status" value="1"/>
</dbReference>